<name>T1CAK2_9ZZZZ</name>
<dbReference type="EMBL" id="AUZY01000267">
    <property type="protein sequence ID" value="EQD79147.1"/>
    <property type="molecule type" value="Genomic_DNA"/>
</dbReference>
<dbReference type="PANTHER" id="PTHR33204">
    <property type="entry name" value="TRANSCRIPTIONAL REGULATOR, MARR FAMILY"/>
    <property type="match status" value="1"/>
</dbReference>
<evidence type="ECO:0000313" key="5">
    <source>
        <dbReference type="EMBL" id="EQD79147.1"/>
    </source>
</evidence>
<proteinExistence type="predicted"/>
<accession>T1CAK2</accession>
<reference evidence="5" key="2">
    <citation type="journal article" date="2014" name="ISME J.">
        <title>Microbial stratification in low pH oxic and suboxic macroscopic growths along an acid mine drainage.</title>
        <authorList>
            <person name="Mendez-Garcia C."/>
            <person name="Mesa V."/>
            <person name="Sprenger R.R."/>
            <person name="Richter M."/>
            <person name="Diez M.S."/>
            <person name="Solano J."/>
            <person name="Bargiela R."/>
            <person name="Golyshina O.V."/>
            <person name="Manteca A."/>
            <person name="Ramos J.L."/>
            <person name="Gallego J.R."/>
            <person name="Llorente I."/>
            <person name="Martins Dos Santos V.A."/>
            <person name="Jensen O.N."/>
            <person name="Pelaez A.I."/>
            <person name="Sanchez J."/>
            <person name="Ferrer M."/>
        </authorList>
    </citation>
    <scope>NUCLEOTIDE SEQUENCE</scope>
</reference>
<dbReference type="PANTHER" id="PTHR33204:SF18">
    <property type="entry name" value="TRANSCRIPTIONAL REGULATORY PROTEIN"/>
    <property type="match status" value="1"/>
</dbReference>
<dbReference type="InterPro" id="IPR036388">
    <property type="entry name" value="WH-like_DNA-bd_sf"/>
</dbReference>
<dbReference type="InterPro" id="IPR036390">
    <property type="entry name" value="WH_DNA-bd_sf"/>
</dbReference>
<dbReference type="Pfam" id="PF01638">
    <property type="entry name" value="HxlR"/>
    <property type="match status" value="1"/>
</dbReference>
<dbReference type="InterPro" id="IPR002577">
    <property type="entry name" value="HTH_HxlR"/>
</dbReference>
<feature type="domain" description="HTH hxlR-type" evidence="4">
    <location>
        <begin position="3"/>
        <end position="45"/>
    </location>
</feature>
<dbReference type="PROSITE" id="PS51118">
    <property type="entry name" value="HTH_HXLR"/>
    <property type="match status" value="1"/>
</dbReference>
<keyword evidence="2" id="KW-0238">DNA-binding</keyword>
<keyword evidence="1" id="KW-0805">Transcription regulation</keyword>
<protein>
    <submittedName>
        <fullName evidence="5">Helix-turn-helix, HxlR type domain protein</fullName>
    </submittedName>
</protein>
<evidence type="ECO:0000256" key="2">
    <source>
        <dbReference type="ARBA" id="ARBA00023125"/>
    </source>
</evidence>
<evidence type="ECO:0000256" key="1">
    <source>
        <dbReference type="ARBA" id="ARBA00023015"/>
    </source>
</evidence>
<feature type="non-terminal residue" evidence="5">
    <location>
        <position position="45"/>
    </location>
</feature>
<evidence type="ECO:0000256" key="3">
    <source>
        <dbReference type="ARBA" id="ARBA00023163"/>
    </source>
</evidence>
<keyword evidence="3" id="KW-0804">Transcription</keyword>
<dbReference type="Gene3D" id="1.10.10.10">
    <property type="entry name" value="Winged helix-like DNA-binding domain superfamily/Winged helix DNA-binding domain"/>
    <property type="match status" value="1"/>
</dbReference>
<sequence length="45" mass="5042">MRCPVARSAEILSGKWTMLIVRDLCAGRRRFGELEHSLVGISPKT</sequence>
<organism evidence="5">
    <name type="scientific">mine drainage metagenome</name>
    <dbReference type="NCBI Taxonomy" id="410659"/>
    <lineage>
        <taxon>unclassified sequences</taxon>
        <taxon>metagenomes</taxon>
        <taxon>ecological metagenomes</taxon>
    </lineage>
</organism>
<dbReference type="AlphaFoldDB" id="T1CAK2"/>
<reference evidence="5" key="1">
    <citation type="submission" date="2013-08" db="EMBL/GenBank/DDBJ databases">
        <authorList>
            <person name="Mendez C."/>
            <person name="Richter M."/>
            <person name="Ferrer M."/>
            <person name="Sanchez J."/>
        </authorList>
    </citation>
    <scope>NUCLEOTIDE SEQUENCE</scope>
</reference>
<comment type="caution">
    <text evidence="5">The sequence shown here is derived from an EMBL/GenBank/DDBJ whole genome shotgun (WGS) entry which is preliminary data.</text>
</comment>
<dbReference type="SUPFAM" id="SSF46785">
    <property type="entry name" value="Winged helix' DNA-binding domain"/>
    <property type="match status" value="1"/>
</dbReference>
<evidence type="ECO:0000259" key="4">
    <source>
        <dbReference type="PROSITE" id="PS51118"/>
    </source>
</evidence>
<gene>
    <name evidence="5" type="ORF">B1B_00348</name>
</gene>
<dbReference type="GO" id="GO:0003677">
    <property type="term" value="F:DNA binding"/>
    <property type="evidence" value="ECO:0007669"/>
    <property type="project" value="UniProtKB-KW"/>
</dbReference>